<evidence type="ECO:0000313" key="3">
    <source>
        <dbReference type="Proteomes" id="UP001250698"/>
    </source>
</evidence>
<name>A0ABU3TIR2_9BACT</name>
<feature type="transmembrane region" description="Helical" evidence="1">
    <location>
        <begin position="82"/>
        <end position="100"/>
    </location>
</feature>
<feature type="transmembrane region" description="Helical" evidence="1">
    <location>
        <begin position="50"/>
        <end position="75"/>
    </location>
</feature>
<comment type="caution">
    <text evidence="2">The sequence shown here is derived from an EMBL/GenBank/DDBJ whole genome shotgun (WGS) entry which is preliminary data.</text>
</comment>
<proteinExistence type="predicted"/>
<dbReference type="EMBL" id="JAWDJT010000008">
    <property type="protein sequence ID" value="MDU0371258.1"/>
    <property type="molecule type" value="Genomic_DNA"/>
</dbReference>
<dbReference type="Proteomes" id="UP001250698">
    <property type="component" value="Unassembled WGS sequence"/>
</dbReference>
<sequence>MTIISLVEKVLRAVKFLFSSLILCWMLVFMSPYKEHYLEISRYYFDDDSIFFGMMLSFLGFLVHLPSILVATFPLRTLSAKANLLFGVSFILMLAYWGYYMHSDAAMHEQ</sequence>
<organism evidence="2 3">
    <name type="scientific">Hymenobacter endophyticus</name>
    <dbReference type="NCBI Taxonomy" id="3076335"/>
    <lineage>
        <taxon>Bacteria</taxon>
        <taxon>Pseudomonadati</taxon>
        <taxon>Bacteroidota</taxon>
        <taxon>Cytophagia</taxon>
        <taxon>Cytophagales</taxon>
        <taxon>Hymenobacteraceae</taxon>
        <taxon>Hymenobacter</taxon>
    </lineage>
</organism>
<keyword evidence="1" id="KW-0812">Transmembrane</keyword>
<gene>
    <name evidence="2" type="ORF">ROI90_12695</name>
</gene>
<keyword evidence="1" id="KW-1133">Transmembrane helix</keyword>
<keyword evidence="1" id="KW-0472">Membrane</keyword>
<accession>A0ABU3TIR2</accession>
<feature type="transmembrane region" description="Helical" evidence="1">
    <location>
        <begin position="12"/>
        <end position="30"/>
    </location>
</feature>
<dbReference type="RefSeq" id="WP_315998724.1">
    <property type="nucleotide sequence ID" value="NZ_JAWDJT010000008.1"/>
</dbReference>
<evidence type="ECO:0000313" key="2">
    <source>
        <dbReference type="EMBL" id="MDU0371258.1"/>
    </source>
</evidence>
<keyword evidence="3" id="KW-1185">Reference proteome</keyword>
<protein>
    <submittedName>
        <fullName evidence="2">Uncharacterized protein</fullName>
    </submittedName>
</protein>
<reference evidence="2 3" key="1">
    <citation type="submission" date="2023-10" db="EMBL/GenBank/DDBJ databases">
        <title>Hymenobacter endophyticus sp. nov., an isolate from the leaf tissues of wheat.</title>
        <authorList>
            <person name="Dai Y."/>
        </authorList>
    </citation>
    <scope>NUCLEOTIDE SEQUENCE [LARGE SCALE GENOMIC DNA]</scope>
    <source>
        <strain evidence="2 3">ZK17L-C2</strain>
    </source>
</reference>
<evidence type="ECO:0000256" key="1">
    <source>
        <dbReference type="SAM" id="Phobius"/>
    </source>
</evidence>